<dbReference type="AlphaFoldDB" id="A0A419A757"/>
<dbReference type="RefSeq" id="WP_119898086.1">
    <property type="nucleotide sequence ID" value="NZ_QNRC01000002.1"/>
</dbReference>
<protein>
    <submittedName>
        <fullName evidence="1">Uncharacterized protein</fullName>
    </submittedName>
</protein>
<dbReference type="InterPro" id="IPR045516">
    <property type="entry name" value="DUF6477"/>
</dbReference>
<gene>
    <name evidence="1" type="ORF">D3P05_10330</name>
</gene>
<comment type="caution">
    <text evidence="1">The sequence shown here is derived from an EMBL/GenBank/DDBJ whole genome shotgun (WGS) entry which is preliminary data.</text>
</comment>
<dbReference type="Proteomes" id="UP000283587">
    <property type="component" value="Unassembled WGS sequence"/>
</dbReference>
<keyword evidence="2" id="KW-1185">Reference proteome</keyword>
<accession>A0A419A757</accession>
<sequence length="121" mass="13278">MRPDPNVIAFPARAANHALRRPRILVRAARAGQTAWRRQRDLPRLLRCEDCPAPDAALRRLRAEEAALDGARKARSAEYDLKRHVLLMIAILAEMRAASAAAGSRPMGRAICPGTAIPARP</sequence>
<evidence type="ECO:0000313" key="2">
    <source>
        <dbReference type="Proteomes" id="UP000283587"/>
    </source>
</evidence>
<dbReference type="Pfam" id="PF20083">
    <property type="entry name" value="DUF6477"/>
    <property type="match status" value="1"/>
</dbReference>
<organism evidence="1 2">
    <name type="scientific">Paracoccus siganidrum</name>
    <dbReference type="NCBI Taxonomy" id="1276757"/>
    <lineage>
        <taxon>Bacteria</taxon>
        <taxon>Pseudomonadati</taxon>
        <taxon>Pseudomonadota</taxon>
        <taxon>Alphaproteobacteria</taxon>
        <taxon>Rhodobacterales</taxon>
        <taxon>Paracoccaceae</taxon>
        <taxon>Paracoccus</taxon>
    </lineage>
</organism>
<dbReference type="EMBL" id="QZEW01000037">
    <property type="protein sequence ID" value="RJL16308.1"/>
    <property type="molecule type" value="Genomic_DNA"/>
</dbReference>
<evidence type="ECO:0000313" key="1">
    <source>
        <dbReference type="EMBL" id="RJL16308.1"/>
    </source>
</evidence>
<reference evidence="2" key="1">
    <citation type="submission" date="2018-09" db="EMBL/GenBank/DDBJ databases">
        <title>Paracoccus onubensis nov. sp. a moderate halophilic bacterium isolated from Gruta de las Maravillas (Aracena, Spain).</title>
        <authorList>
            <person name="Jurado V."/>
            <person name="Gutierrez-Patricio S."/>
            <person name="Gonzalez-Pimentel J.L."/>
            <person name="Miller A.Z."/>
            <person name="Laiz L."/>
            <person name="Saiz-Jimenez C."/>
        </authorList>
    </citation>
    <scope>NUCLEOTIDE SEQUENCE [LARGE SCALE GENOMIC DNA]</scope>
    <source>
        <strain evidence="2">DSM 26381</strain>
    </source>
</reference>
<name>A0A419A757_9RHOB</name>
<dbReference type="OrthoDB" id="7778847at2"/>
<proteinExistence type="predicted"/>